<dbReference type="SUPFAM" id="SSF46689">
    <property type="entry name" value="Homeodomain-like"/>
    <property type="match status" value="1"/>
</dbReference>
<dbReference type="Pfam" id="PF00440">
    <property type="entry name" value="TetR_N"/>
    <property type="match status" value="1"/>
</dbReference>
<evidence type="ECO:0000259" key="3">
    <source>
        <dbReference type="PROSITE" id="PS50977"/>
    </source>
</evidence>
<accession>A0A3P3XRD6</accession>
<name>A0A3P3XRD6_9SPIR</name>
<proteinExistence type="predicted"/>
<dbReference type="PRINTS" id="PR00455">
    <property type="entry name" value="HTHTETR"/>
</dbReference>
<dbReference type="InterPro" id="IPR050624">
    <property type="entry name" value="HTH-type_Tx_Regulator"/>
</dbReference>
<dbReference type="Gene3D" id="1.10.357.10">
    <property type="entry name" value="Tetracycline Repressor, domain 2"/>
    <property type="match status" value="1"/>
</dbReference>
<dbReference type="EMBL" id="FWDO01000004">
    <property type="protein sequence ID" value="SLM18403.1"/>
    <property type="molecule type" value="Genomic_DNA"/>
</dbReference>
<dbReference type="PANTHER" id="PTHR43479:SF11">
    <property type="entry name" value="ACREF_ENVCD OPERON REPRESSOR-RELATED"/>
    <property type="match status" value="1"/>
</dbReference>
<evidence type="ECO:0000256" key="1">
    <source>
        <dbReference type="ARBA" id="ARBA00023125"/>
    </source>
</evidence>
<dbReference type="GO" id="GO:0003677">
    <property type="term" value="F:DNA binding"/>
    <property type="evidence" value="ECO:0007669"/>
    <property type="project" value="UniProtKB-UniRule"/>
</dbReference>
<dbReference type="PANTHER" id="PTHR43479">
    <property type="entry name" value="ACREF/ENVCD OPERON REPRESSOR-RELATED"/>
    <property type="match status" value="1"/>
</dbReference>
<keyword evidence="1 2" id="KW-0238">DNA-binding</keyword>
<sequence>MEFEENYMGTTRYSEAQKEKILKTASKLFIDKGYKGTTTREIADVARINKGLLHYYYNRKEDIVSDIYKAFVEGLIGFVENRYGHELKGLDFFALLNMLFFKVATSERQYIEILLDVLSNTKLTKYKIDRSMECCLDVLLENGEQEKRSQLLIAITISVGAESQLMLAIEDGSVDMTYRELAITVLHVCLVMMEIDEAETEAIIGRALQKADTIDARAILDYIGQRCAWAGLPQAM</sequence>
<gene>
    <name evidence="4" type="ORF">SPIRO4BDMA_40975</name>
</gene>
<dbReference type="PROSITE" id="PS50977">
    <property type="entry name" value="HTH_TETR_2"/>
    <property type="match status" value="1"/>
</dbReference>
<reference evidence="4" key="1">
    <citation type="submission" date="2017-02" db="EMBL/GenBank/DDBJ databases">
        <authorList>
            <person name="Regsiter A."/>
            <person name="William W."/>
        </authorList>
    </citation>
    <scope>NUCLEOTIDE SEQUENCE</scope>
    <source>
        <strain evidence="4">BdmA 4</strain>
    </source>
</reference>
<evidence type="ECO:0000313" key="4">
    <source>
        <dbReference type="EMBL" id="SLM18403.1"/>
    </source>
</evidence>
<organism evidence="4">
    <name type="scientific">uncultured spirochete</name>
    <dbReference type="NCBI Taxonomy" id="156406"/>
    <lineage>
        <taxon>Bacteria</taxon>
        <taxon>Pseudomonadati</taxon>
        <taxon>Spirochaetota</taxon>
        <taxon>Spirochaetia</taxon>
        <taxon>Spirochaetales</taxon>
        <taxon>environmental samples</taxon>
    </lineage>
</organism>
<evidence type="ECO:0000256" key="2">
    <source>
        <dbReference type="PROSITE-ProRule" id="PRU00335"/>
    </source>
</evidence>
<protein>
    <recommendedName>
        <fullName evidence="3">HTH tetR-type domain-containing protein</fullName>
    </recommendedName>
</protein>
<feature type="DNA-binding region" description="H-T-H motif" evidence="2">
    <location>
        <begin position="38"/>
        <end position="57"/>
    </location>
</feature>
<dbReference type="AlphaFoldDB" id="A0A3P3XRD6"/>
<dbReference type="InterPro" id="IPR001647">
    <property type="entry name" value="HTH_TetR"/>
</dbReference>
<dbReference type="InterPro" id="IPR009057">
    <property type="entry name" value="Homeodomain-like_sf"/>
</dbReference>
<feature type="domain" description="HTH tetR-type" evidence="3">
    <location>
        <begin position="15"/>
        <end position="75"/>
    </location>
</feature>